<dbReference type="Proteomes" id="UP000324065">
    <property type="component" value="Unassembled WGS sequence"/>
</dbReference>
<gene>
    <name evidence="3" type="ORF">F1188_05390</name>
</gene>
<comment type="caution">
    <text evidence="3">The sequence shown here is derived from an EMBL/GenBank/DDBJ whole genome shotgun (WGS) entry which is preliminary data.</text>
</comment>
<feature type="transmembrane region" description="Helical" evidence="1">
    <location>
        <begin position="233"/>
        <end position="254"/>
    </location>
</feature>
<protein>
    <submittedName>
        <fullName evidence="3">NERD domain-containing protein</fullName>
    </submittedName>
</protein>
<evidence type="ECO:0000313" key="3">
    <source>
        <dbReference type="EMBL" id="KAA5606763.1"/>
    </source>
</evidence>
<dbReference type="PROSITE" id="PS50965">
    <property type="entry name" value="NERD"/>
    <property type="match status" value="1"/>
</dbReference>
<dbReference type="OrthoDB" id="7362653at2"/>
<keyword evidence="1" id="KW-0472">Membrane</keyword>
<reference evidence="3 4" key="1">
    <citation type="submission" date="2019-09" db="EMBL/GenBank/DDBJ databases">
        <title>Genome sequence of Roseospira marina, one of the more divergent members of the non-sulfur purple photosynthetic bacterial family, the Rhodospirillaceae.</title>
        <authorList>
            <person name="Meyer T."/>
            <person name="Kyndt J."/>
        </authorList>
    </citation>
    <scope>NUCLEOTIDE SEQUENCE [LARGE SCALE GENOMIC DNA]</scope>
    <source>
        <strain evidence="3 4">DSM 15113</strain>
    </source>
</reference>
<dbReference type="EMBL" id="VWPJ01000003">
    <property type="protein sequence ID" value="KAA5606763.1"/>
    <property type="molecule type" value="Genomic_DNA"/>
</dbReference>
<organism evidence="3 4">
    <name type="scientific">Roseospira marina</name>
    <dbReference type="NCBI Taxonomy" id="140057"/>
    <lineage>
        <taxon>Bacteria</taxon>
        <taxon>Pseudomonadati</taxon>
        <taxon>Pseudomonadota</taxon>
        <taxon>Alphaproteobacteria</taxon>
        <taxon>Rhodospirillales</taxon>
        <taxon>Rhodospirillaceae</taxon>
        <taxon>Roseospira</taxon>
    </lineage>
</organism>
<dbReference type="InterPro" id="IPR011528">
    <property type="entry name" value="NERD"/>
</dbReference>
<dbReference type="Pfam" id="PF08378">
    <property type="entry name" value="NERD"/>
    <property type="match status" value="1"/>
</dbReference>
<evidence type="ECO:0000259" key="2">
    <source>
        <dbReference type="PROSITE" id="PS50965"/>
    </source>
</evidence>
<feature type="domain" description="NERD" evidence="2">
    <location>
        <begin position="40"/>
        <end position="153"/>
    </location>
</feature>
<dbReference type="RefSeq" id="WP_150061364.1">
    <property type="nucleotide sequence ID" value="NZ_JACHII010000005.1"/>
</dbReference>
<keyword evidence="4" id="KW-1185">Reference proteome</keyword>
<keyword evidence="1" id="KW-1133">Transmembrane helix</keyword>
<keyword evidence="1" id="KW-0812">Transmembrane</keyword>
<sequence length="255" mass="27642">MDQSLLAWVTDLLWVLLFWVLALFLVTAGVYMTVGPALRQGRAKRRVARAIAQADLPALHDLVLRGRRGGPIQVDHVVRLPTGFVVLETVVRTGRLVGTERSRAWHQSIGWHRHTFGNPLRRLERVMAAVRRALPAPTEATEPVLVTGQVLVPARTRFTRGRPEGVSGLGDFLDHLRAANDANKDQPPVPELDQAWHALAEAGLASAKAGGDPTWTTAPRRVLRHLLADPRTATGVVCAVTGGLMALGLGLGLLP</sequence>
<proteinExistence type="predicted"/>
<evidence type="ECO:0000313" key="4">
    <source>
        <dbReference type="Proteomes" id="UP000324065"/>
    </source>
</evidence>
<dbReference type="AlphaFoldDB" id="A0A5M6IER1"/>
<accession>A0A5M6IER1</accession>
<name>A0A5M6IER1_9PROT</name>
<feature type="transmembrane region" description="Helical" evidence="1">
    <location>
        <begin position="12"/>
        <end position="34"/>
    </location>
</feature>
<evidence type="ECO:0000256" key="1">
    <source>
        <dbReference type="SAM" id="Phobius"/>
    </source>
</evidence>